<evidence type="ECO:0000256" key="1">
    <source>
        <dbReference type="SAM" id="MobiDB-lite"/>
    </source>
</evidence>
<keyword evidence="2" id="KW-1185">Reference proteome</keyword>
<reference evidence="3" key="1">
    <citation type="submission" date="2025-08" db="UniProtKB">
        <authorList>
            <consortium name="RefSeq"/>
        </authorList>
    </citation>
    <scope>IDENTIFICATION</scope>
    <source>
        <tissue evidence="3">Whole sample</tissue>
    </source>
</reference>
<gene>
    <name evidence="3" type="primary">LOC111121463</name>
</gene>
<dbReference type="InterPro" id="IPR050952">
    <property type="entry name" value="TRIM-NHL_E3_ligases"/>
</dbReference>
<dbReference type="PANTHER" id="PTHR24104:SF25">
    <property type="entry name" value="PROTEIN LIN-41"/>
    <property type="match status" value="1"/>
</dbReference>
<dbReference type="PANTHER" id="PTHR24104">
    <property type="entry name" value="E3 UBIQUITIN-PROTEIN LIGASE NHLRC1-RELATED"/>
    <property type="match status" value="1"/>
</dbReference>
<protein>
    <submittedName>
        <fullName evidence="3">Uncharacterized protein LOC111121463</fullName>
    </submittedName>
</protein>
<dbReference type="GO" id="GO:0008270">
    <property type="term" value="F:zinc ion binding"/>
    <property type="evidence" value="ECO:0007669"/>
    <property type="project" value="UniProtKB-KW"/>
</dbReference>
<feature type="region of interest" description="Disordered" evidence="1">
    <location>
        <begin position="168"/>
        <end position="192"/>
    </location>
</feature>
<proteinExistence type="predicted"/>
<dbReference type="SUPFAM" id="SSF101898">
    <property type="entry name" value="NHL repeat"/>
    <property type="match status" value="1"/>
</dbReference>
<dbReference type="Proteomes" id="UP000694844">
    <property type="component" value="Chromosome 2"/>
</dbReference>
<dbReference type="AlphaFoldDB" id="A0A8B8CVH6"/>
<dbReference type="GO" id="GO:0000209">
    <property type="term" value="P:protein polyubiquitination"/>
    <property type="evidence" value="ECO:0007669"/>
    <property type="project" value="TreeGrafter"/>
</dbReference>
<evidence type="ECO:0000313" key="3">
    <source>
        <dbReference type="RefSeq" id="XP_022318466.1"/>
    </source>
</evidence>
<name>A0A8B8CVH6_CRAVI</name>
<dbReference type="GO" id="GO:0043161">
    <property type="term" value="P:proteasome-mediated ubiquitin-dependent protein catabolic process"/>
    <property type="evidence" value="ECO:0007669"/>
    <property type="project" value="TreeGrafter"/>
</dbReference>
<organism evidence="2 3">
    <name type="scientific">Crassostrea virginica</name>
    <name type="common">Eastern oyster</name>
    <dbReference type="NCBI Taxonomy" id="6565"/>
    <lineage>
        <taxon>Eukaryota</taxon>
        <taxon>Metazoa</taxon>
        <taxon>Spiralia</taxon>
        <taxon>Lophotrochozoa</taxon>
        <taxon>Mollusca</taxon>
        <taxon>Bivalvia</taxon>
        <taxon>Autobranchia</taxon>
        <taxon>Pteriomorphia</taxon>
        <taxon>Ostreida</taxon>
        <taxon>Ostreoidea</taxon>
        <taxon>Ostreidae</taxon>
        <taxon>Crassostrea</taxon>
    </lineage>
</organism>
<accession>A0A8B8CVH6</accession>
<dbReference type="GO" id="GO:0061630">
    <property type="term" value="F:ubiquitin protein ligase activity"/>
    <property type="evidence" value="ECO:0007669"/>
    <property type="project" value="TreeGrafter"/>
</dbReference>
<evidence type="ECO:0000313" key="2">
    <source>
        <dbReference type="Proteomes" id="UP000694844"/>
    </source>
</evidence>
<dbReference type="KEGG" id="cvn:111121463"/>
<dbReference type="RefSeq" id="XP_022318466.1">
    <property type="nucleotide sequence ID" value="XM_022462758.1"/>
</dbReference>
<dbReference type="GeneID" id="111121463"/>
<sequence>MQKDLQILEKSIYPKYQEVATNIPVQRAVVKKHSKKLITALDKQGEALHAEIDTVIQGMKSEIKDMETQHVSAIDRQEDAIKHTITEIKQVILDLKRLLKRLQDTSDVCIFSEYTSRTEEFMSLPAQFQVLLPTFTPQEINRELIYKQIGFLSKLAITYPARSFIDDPADTKEHGDPMKTSGVTPSPPALHTEDPVIITEERDSSMKTPVAISSDLDRSLTDYPQIRTEINTEYGKHSLLGVTCLSDNELWTCGDYEMLRLYNLTEELLSSVRTKSGNKPWDIAMTKTTDLMYADYKDRSINLVFGTEIKTLIRLRGWKPLGLCSTSAGNILVCMANDGFTETKVVCYSNSTEKQSIQWDDQGNPLYTSVGVFKYLCENRNSDICVADCTGRAIVVVSTADKLRFRYTGLPSSIQRSFRPFGIATDSHANILSSDFWNHCIHITDQDGYFLRYIDNCGLQGPCGLCVDSEDHLLVAENFTGKVKNSNTTSKHAV</sequence>
<dbReference type="Gene3D" id="2.120.10.30">
    <property type="entry name" value="TolB, C-terminal domain"/>
    <property type="match status" value="1"/>
</dbReference>
<dbReference type="InterPro" id="IPR011042">
    <property type="entry name" value="6-blade_b-propeller_TolB-like"/>
</dbReference>